<accession>A0A1N7P7X2</accession>
<evidence type="ECO:0000256" key="1">
    <source>
        <dbReference type="SAM" id="SignalP"/>
    </source>
</evidence>
<keyword evidence="3" id="KW-1185">Reference proteome</keyword>
<dbReference type="AlphaFoldDB" id="A0A1N7P7X2"/>
<evidence type="ECO:0000313" key="3">
    <source>
        <dbReference type="Proteomes" id="UP000185639"/>
    </source>
</evidence>
<evidence type="ECO:0000313" key="2">
    <source>
        <dbReference type="EMBL" id="SIT06745.1"/>
    </source>
</evidence>
<dbReference type="RefSeq" id="WP_076516980.1">
    <property type="nucleotide sequence ID" value="NZ_FTOH01000009.1"/>
</dbReference>
<name>A0A1N7P7X2_9GAMM</name>
<reference evidence="3" key="1">
    <citation type="submission" date="2017-01" db="EMBL/GenBank/DDBJ databases">
        <authorList>
            <person name="Varghese N."/>
            <person name="Submissions S."/>
        </authorList>
    </citation>
    <scope>NUCLEOTIDE SEQUENCE [LARGE SCALE GENOMIC DNA]</scope>
    <source>
        <strain evidence="3">DSM 24913</strain>
    </source>
</reference>
<keyword evidence="1" id="KW-0732">Signal</keyword>
<dbReference type="EMBL" id="FTOH01000009">
    <property type="protein sequence ID" value="SIT06745.1"/>
    <property type="molecule type" value="Genomic_DNA"/>
</dbReference>
<feature type="signal peptide" evidence="1">
    <location>
        <begin position="1"/>
        <end position="21"/>
    </location>
</feature>
<proteinExistence type="predicted"/>
<dbReference type="Proteomes" id="UP000185639">
    <property type="component" value="Unassembled WGS sequence"/>
</dbReference>
<sequence length="148" mass="15186">MKLKYLAFATIAVSSSTFAGAMDMVFKDGNGSVLTIDDFQPAGTAPMRVPGTYTDAVGLGGCQKGKTYNIDLTVTGDPSNSTVLFDSPLCGGLTLSFSGTFSMEPPPGVAPGQIPPPGSNAGLPTMDIKATLDVSSSTKNTFVLQPPM</sequence>
<organism evidence="2 3">
    <name type="scientific">Thalassolituus maritimus</name>
    <dbReference type="NCBI Taxonomy" id="484498"/>
    <lineage>
        <taxon>Bacteria</taxon>
        <taxon>Pseudomonadati</taxon>
        <taxon>Pseudomonadota</taxon>
        <taxon>Gammaproteobacteria</taxon>
        <taxon>Oceanospirillales</taxon>
        <taxon>Oceanospirillaceae</taxon>
        <taxon>Thalassolituus</taxon>
    </lineage>
</organism>
<protein>
    <submittedName>
        <fullName evidence="2">Uncharacterized protein</fullName>
    </submittedName>
</protein>
<feature type="chain" id="PRO_5012049095" evidence="1">
    <location>
        <begin position="22"/>
        <end position="148"/>
    </location>
</feature>
<gene>
    <name evidence="2" type="ORF">SAMN05421686_1092</name>
</gene>